<organism evidence="2">
    <name type="scientific">Tetraodon nigroviridis</name>
    <name type="common">Spotted green pufferfish</name>
    <name type="synonym">Chelonodon nigroviridis</name>
    <dbReference type="NCBI Taxonomy" id="99883"/>
    <lineage>
        <taxon>Eukaryota</taxon>
        <taxon>Metazoa</taxon>
        <taxon>Chordata</taxon>
        <taxon>Craniata</taxon>
        <taxon>Vertebrata</taxon>
        <taxon>Euteleostomi</taxon>
        <taxon>Actinopterygii</taxon>
        <taxon>Neopterygii</taxon>
        <taxon>Teleostei</taxon>
        <taxon>Neoteleostei</taxon>
        <taxon>Acanthomorphata</taxon>
        <taxon>Eupercaria</taxon>
        <taxon>Tetraodontiformes</taxon>
        <taxon>Tetradontoidea</taxon>
        <taxon>Tetraodontidae</taxon>
        <taxon>Tetraodon</taxon>
    </lineage>
</organism>
<reference evidence="2" key="1">
    <citation type="journal article" date="2004" name="Nature">
        <title>Genome duplication in the teleost fish Tetraodon nigroviridis reveals the early vertebrate proto-karyotype.</title>
        <authorList>
            <person name="Jaillon O."/>
            <person name="Aury J.-M."/>
            <person name="Brunet F."/>
            <person name="Petit J.-L."/>
            <person name="Stange-Thomann N."/>
            <person name="Mauceli E."/>
            <person name="Bouneau L."/>
            <person name="Fischer C."/>
            <person name="Ozouf-Costaz C."/>
            <person name="Bernot A."/>
            <person name="Nicaud S."/>
            <person name="Jaffe D."/>
            <person name="Fisher S."/>
            <person name="Lutfalla G."/>
            <person name="Dossat C."/>
            <person name="Segurens B."/>
            <person name="Dasilva C."/>
            <person name="Salanoubat M."/>
            <person name="Levy M."/>
            <person name="Boudet N."/>
            <person name="Castellano S."/>
            <person name="Anthouard V."/>
            <person name="Jubin C."/>
            <person name="Castelli V."/>
            <person name="Katinka M."/>
            <person name="Vacherie B."/>
            <person name="Biemont C."/>
            <person name="Skalli Z."/>
            <person name="Cattolico L."/>
            <person name="Poulain J."/>
            <person name="De Berardinis V."/>
            <person name="Cruaud C."/>
            <person name="Duprat S."/>
            <person name="Brottier P."/>
            <person name="Coutanceau J.-P."/>
            <person name="Gouzy J."/>
            <person name="Parra G."/>
            <person name="Lardier G."/>
            <person name="Chapple C."/>
            <person name="McKernan K.J."/>
            <person name="McEwan P."/>
            <person name="Bosak S."/>
            <person name="Kellis M."/>
            <person name="Volff J.-N."/>
            <person name="Guigo R."/>
            <person name="Zody M.C."/>
            <person name="Mesirov J."/>
            <person name="Lindblad-Toh K."/>
            <person name="Birren B."/>
            <person name="Nusbaum C."/>
            <person name="Kahn D."/>
            <person name="Robinson-Rechavi M."/>
            <person name="Laudet V."/>
            <person name="Schachter V."/>
            <person name="Quetier F."/>
            <person name="Saurin W."/>
            <person name="Scarpelli C."/>
            <person name="Wincker P."/>
            <person name="Lander E.S."/>
            <person name="Weissenbach J."/>
            <person name="Roest Crollius H."/>
        </authorList>
    </citation>
    <scope>NUCLEOTIDE SEQUENCE [LARGE SCALE GENOMIC DNA]</scope>
</reference>
<dbReference type="KEGG" id="tng:GSTEN00007918G001"/>
<evidence type="ECO:0000256" key="1">
    <source>
        <dbReference type="SAM" id="MobiDB-lite"/>
    </source>
</evidence>
<dbReference type="EMBL" id="CAAE01010102">
    <property type="protein sequence ID" value="CAF92611.1"/>
    <property type="molecule type" value="Genomic_DNA"/>
</dbReference>
<evidence type="ECO:0000313" key="2">
    <source>
        <dbReference type="EMBL" id="CAF92611.1"/>
    </source>
</evidence>
<name>Q4T3C1_TETNG</name>
<protein>
    <submittedName>
        <fullName evidence="2">(spotted green pufferfish) hypothetical protein</fullName>
    </submittedName>
</protein>
<reference evidence="2" key="2">
    <citation type="submission" date="2004-02" db="EMBL/GenBank/DDBJ databases">
        <authorList>
            <consortium name="Genoscope"/>
            <consortium name="Whitehead Institute Centre for Genome Research"/>
        </authorList>
    </citation>
    <scope>NUCLEOTIDE SEQUENCE</scope>
</reference>
<gene>
    <name evidence="2" type="ORF">GSTENG00007918001</name>
</gene>
<sequence>MPLAQLADPWQKMPVGGTPGEDVHHDPEDSVGEDDSAPACTGRLVWGEWGSPGHLMGTLGGRLQLHVSGAEAKPVCISAITSLVRGLRRRLKAFRRLLLTRSDASPPQPAVYPGQTKPIDRKTGELVSGCCGSTQPRTSVSSPGGDSFPACLSDISVVRAFGSVLTSGGPESPSSWLWWGRSGCHPG</sequence>
<dbReference type="AlphaFoldDB" id="Q4T3C1"/>
<comment type="caution">
    <text evidence="2">The sequence shown here is derived from an EMBL/GenBank/DDBJ whole genome shotgun (WGS) entry which is preliminary data.</text>
</comment>
<proteinExistence type="predicted"/>
<accession>Q4T3C1</accession>
<feature type="region of interest" description="Disordered" evidence="1">
    <location>
        <begin position="1"/>
        <end position="37"/>
    </location>
</feature>